<evidence type="ECO:0000313" key="3">
    <source>
        <dbReference type="EMBL" id="MFC6954452.1"/>
    </source>
</evidence>
<dbReference type="Gene3D" id="3.40.50.1820">
    <property type="entry name" value="alpha/beta hydrolase"/>
    <property type="match status" value="1"/>
</dbReference>
<dbReference type="GO" id="GO:0016787">
    <property type="term" value="F:hydrolase activity"/>
    <property type="evidence" value="ECO:0007669"/>
    <property type="project" value="UniProtKB-KW"/>
</dbReference>
<evidence type="ECO:0000256" key="1">
    <source>
        <dbReference type="ARBA" id="ARBA00022801"/>
    </source>
</evidence>
<sequence>MFVVLTTSQFDVVAMPSGIVDRDVSFKSTPERDLHANCFRPSASSEDLERGAVAVHVHGGVWNRGDREFFDDRCRALAARGLPAVTVDYRLSGEATYPAALQDVRSAVRWVRSERPLGFDPEAVVLVGHSAGAHLAALTAATASQPAHSPTPTDPYGEASTAVDGVVCFDGPYDLFGAEPGSETADFVGGDPTDVPDRYRAASPREQADGQHPPALLYHADDDEWLTRRETRAYRDVLNCAGVDVELKTPPGDHFFFTDDPWFERTVEHTLDFVDRVTST</sequence>
<dbReference type="Proteomes" id="UP001596395">
    <property type="component" value="Unassembled WGS sequence"/>
</dbReference>
<dbReference type="EMBL" id="JBHSXN010000003">
    <property type="protein sequence ID" value="MFC6954452.1"/>
    <property type="molecule type" value="Genomic_DNA"/>
</dbReference>
<organism evidence="3 4">
    <name type="scientific">Halorubellus litoreus</name>
    <dbReference type="NCBI Taxonomy" id="755308"/>
    <lineage>
        <taxon>Archaea</taxon>
        <taxon>Methanobacteriati</taxon>
        <taxon>Methanobacteriota</taxon>
        <taxon>Stenosarchaea group</taxon>
        <taxon>Halobacteria</taxon>
        <taxon>Halobacteriales</taxon>
        <taxon>Halorubellaceae</taxon>
        <taxon>Halorubellus</taxon>
    </lineage>
</organism>
<dbReference type="PANTHER" id="PTHR48081">
    <property type="entry name" value="AB HYDROLASE SUPERFAMILY PROTEIN C4A8.06C"/>
    <property type="match status" value="1"/>
</dbReference>
<dbReference type="RefSeq" id="WP_336351400.1">
    <property type="nucleotide sequence ID" value="NZ_JAZAQL010000003.1"/>
</dbReference>
<comment type="caution">
    <text evidence="3">The sequence shown here is derived from an EMBL/GenBank/DDBJ whole genome shotgun (WGS) entry which is preliminary data.</text>
</comment>
<dbReference type="AlphaFoldDB" id="A0ABD5VMN1"/>
<reference evidence="3 4" key="1">
    <citation type="journal article" date="2019" name="Int. J. Syst. Evol. Microbiol.">
        <title>The Global Catalogue of Microorganisms (GCM) 10K type strain sequencing project: providing services to taxonomists for standard genome sequencing and annotation.</title>
        <authorList>
            <consortium name="The Broad Institute Genomics Platform"/>
            <consortium name="The Broad Institute Genome Sequencing Center for Infectious Disease"/>
            <person name="Wu L."/>
            <person name="Ma J."/>
        </authorList>
    </citation>
    <scope>NUCLEOTIDE SEQUENCE [LARGE SCALE GENOMIC DNA]</scope>
    <source>
        <strain evidence="3 4">GX26</strain>
    </source>
</reference>
<evidence type="ECO:0000259" key="2">
    <source>
        <dbReference type="Pfam" id="PF20434"/>
    </source>
</evidence>
<dbReference type="SUPFAM" id="SSF53474">
    <property type="entry name" value="alpha/beta-Hydrolases"/>
    <property type="match status" value="1"/>
</dbReference>
<evidence type="ECO:0000313" key="4">
    <source>
        <dbReference type="Proteomes" id="UP001596395"/>
    </source>
</evidence>
<keyword evidence="4" id="KW-1185">Reference proteome</keyword>
<dbReference type="Pfam" id="PF20434">
    <property type="entry name" value="BD-FAE"/>
    <property type="match status" value="1"/>
</dbReference>
<feature type="domain" description="BD-FAE-like" evidence="2">
    <location>
        <begin position="52"/>
        <end position="232"/>
    </location>
</feature>
<accession>A0ABD5VMN1</accession>
<protein>
    <submittedName>
        <fullName evidence="3">Alpha/beta hydrolase</fullName>
    </submittedName>
</protein>
<dbReference type="PANTHER" id="PTHR48081:SF13">
    <property type="entry name" value="ALPHA_BETA HYDROLASE"/>
    <property type="match status" value="1"/>
</dbReference>
<proteinExistence type="predicted"/>
<dbReference type="InterPro" id="IPR029058">
    <property type="entry name" value="AB_hydrolase_fold"/>
</dbReference>
<keyword evidence="1 3" id="KW-0378">Hydrolase</keyword>
<gene>
    <name evidence="3" type="ORF">ACFQGB_16430</name>
</gene>
<dbReference type="InterPro" id="IPR049492">
    <property type="entry name" value="BD-FAE-like_dom"/>
</dbReference>
<dbReference type="InterPro" id="IPR050300">
    <property type="entry name" value="GDXG_lipolytic_enzyme"/>
</dbReference>
<name>A0ABD5VMN1_9EURY</name>